<sequence length="333" mass="39068">MERFKKFDLLLNLQIAIAFTLSILFSQFFNLQNAITAGVITLLSVQITKKQTVVIALKRVFGFFLMLALILIFFNFMGYNLYSFGIFVLVFAVLNSFFNISVGLAPNVVIAGHFYAKMSTDYSFILNEIAIYLIGLIMAIAVNLIIPMTKKEKNIERDQLDEYLKKLLLYTSNLLNQEYTINSSNIDKQIYEIYIDKQIKIIKKFIDDLEIKTLRKIENTLLNRDIYDLEYLQMRKNQVNILVKIYSESKRLDSNFEQTQVVSDFIDEIRNDFDEKNTVVGLITKAKLLISDFKNDELPKTRNEFENRAILYVIMKDLIEFLREKYIFKNRKL</sequence>
<feature type="domain" description="Putative aromatic acid exporter C-terminal" evidence="7">
    <location>
        <begin position="186"/>
        <end position="325"/>
    </location>
</feature>
<organism evidence="8 9">
    <name type="scientific">Helcococcus bovis</name>
    <dbReference type="NCBI Taxonomy" id="3153252"/>
    <lineage>
        <taxon>Bacteria</taxon>
        <taxon>Bacillati</taxon>
        <taxon>Bacillota</taxon>
        <taxon>Tissierellia</taxon>
        <taxon>Tissierellales</taxon>
        <taxon>Peptoniphilaceae</taxon>
        <taxon>Helcococcus</taxon>
    </lineage>
</organism>
<accession>A0ABW9F5D4</accession>
<keyword evidence="3 6" id="KW-0812">Transmembrane</keyword>
<proteinExistence type="predicted"/>
<dbReference type="PANTHER" id="PTHR40064">
    <property type="entry name" value="MEMBRANE PROTEIN-RELATED"/>
    <property type="match status" value="1"/>
</dbReference>
<comment type="subcellular location">
    <subcellularLocation>
        <location evidence="1">Cell membrane</location>
        <topology evidence="1">Multi-pass membrane protein</topology>
    </subcellularLocation>
</comment>
<evidence type="ECO:0000256" key="5">
    <source>
        <dbReference type="ARBA" id="ARBA00023136"/>
    </source>
</evidence>
<dbReference type="InterPro" id="IPR010343">
    <property type="entry name" value="ArAE_1"/>
</dbReference>
<dbReference type="RefSeq" id="WP_408126356.1">
    <property type="nucleotide sequence ID" value="NZ_JBFNFH010000004.1"/>
</dbReference>
<evidence type="ECO:0000259" key="7">
    <source>
        <dbReference type="Pfam" id="PF11728"/>
    </source>
</evidence>
<comment type="caution">
    <text evidence="8">The sequence shown here is derived from an EMBL/GenBank/DDBJ whole genome shotgun (WGS) entry which is preliminary data.</text>
</comment>
<keyword evidence="5 6" id="KW-0472">Membrane</keyword>
<feature type="transmembrane region" description="Helical" evidence="6">
    <location>
        <begin position="7"/>
        <end position="25"/>
    </location>
</feature>
<dbReference type="Pfam" id="PF06081">
    <property type="entry name" value="ArAE_1"/>
    <property type="match status" value="1"/>
</dbReference>
<dbReference type="InterPro" id="IPR021062">
    <property type="entry name" value="ArAE_1_C"/>
</dbReference>
<dbReference type="PANTHER" id="PTHR40064:SF1">
    <property type="entry name" value="MEMBRANE PROTEIN"/>
    <property type="match status" value="1"/>
</dbReference>
<keyword evidence="4 6" id="KW-1133">Transmembrane helix</keyword>
<dbReference type="Proteomes" id="UP001629536">
    <property type="component" value="Unassembled WGS sequence"/>
</dbReference>
<evidence type="ECO:0000256" key="2">
    <source>
        <dbReference type="ARBA" id="ARBA00022475"/>
    </source>
</evidence>
<feature type="transmembrane region" description="Helical" evidence="6">
    <location>
        <begin position="124"/>
        <end position="146"/>
    </location>
</feature>
<feature type="transmembrane region" description="Helical" evidence="6">
    <location>
        <begin position="60"/>
        <end position="78"/>
    </location>
</feature>
<dbReference type="Pfam" id="PF11728">
    <property type="entry name" value="ArAE_1_C"/>
    <property type="match status" value="1"/>
</dbReference>
<reference evidence="8 9" key="1">
    <citation type="journal article" date="2024" name="Front. Microbiol.">
        <title>Pangenomic and biochemical analyses of Helcococcus ovis reveal widespread tetracycline resistance and a novel bacterial species, Helcococcus bovis.</title>
        <authorList>
            <person name="Cunha F."/>
            <person name="Zhai Y."/>
            <person name="Casaro S."/>
            <person name="Jones K.L."/>
            <person name="Hernandez M."/>
            <person name="Bisinotto R.S."/>
            <person name="Kariyawasam S."/>
            <person name="Brown M.B."/>
            <person name="Phillips A."/>
            <person name="Jeong K.C."/>
            <person name="Galvao K.N."/>
        </authorList>
    </citation>
    <scope>NUCLEOTIDE SEQUENCE [LARGE SCALE GENOMIC DNA]</scope>
    <source>
        <strain evidence="8 9">KG197</strain>
    </source>
</reference>
<dbReference type="InterPro" id="IPR052984">
    <property type="entry name" value="UPF0421"/>
</dbReference>
<evidence type="ECO:0000256" key="1">
    <source>
        <dbReference type="ARBA" id="ARBA00004651"/>
    </source>
</evidence>
<evidence type="ECO:0000256" key="3">
    <source>
        <dbReference type="ARBA" id="ARBA00022692"/>
    </source>
</evidence>
<evidence type="ECO:0000256" key="4">
    <source>
        <dbReference type="ARBA" id="ARBA00022989"/>
    </source>
</evidence>
<keyword evidence="2" id="KW-1003">Cell membrane</keyword>
<evidence type="ECO:0000313" key="9">
    <source>
        <dbReference type="Proteomes" id="UP001629536"/>
    </source>
</evidence>
<gene>
    <name evidence="8" type="ORF">ABGF40_02790</name>
</gene>
<evidence type="ECO:0000256" key="6">
    <source>
        <dbReference type="SAM" id="Phobius"/>
    </source>
</evidence>
<name>A0ABW9F5D4_9FIRM</name>
<protein>
    <submittedName>
        <fullName evidence="8">Aromatic acid exporter family protein</fullName>
    </submittedName>
</protein>
<evidence type="ECO:0000313" key="8">
    <source>
        <dbReference type="EMBL" id="MFM1524592.1"/>
    </source>
</evidence>
<feature type="transmembrane region" description="Helical" evidence="6">
    <location>
        <begin position="84"/>
        <end position="112"/>
    </location>
</feature>
<keyword evidence="9" id="KW-1185">Reference proteome</keyword>
<dbReference type="Gene3D" id="1.20.120.940">
    <property type="entry name" value="Putative aromatic acid exporter, C-terminal domain"/>
    <property type="match status" value="1"/>
</dbReference>
<dbReference type="InterPro" id="IPR038323">
    <property type="entry name" value="ArAE_1_C_sf"/>
</dbReference>
<dbReference type="EMBL" id="JBFNFH010000004">
    <property type="protein sequence ID" value="MFM1524592.1"/>
    <property type="molecule type" value="Genomic_DNA"/>
</dbReference>